<dbReference type="Gene3D" id="3.30.2040.10">
    <property type="entry name" value="PSTPO5379-like domain"/>
    <property type="match status" value="1"/>
</dbReference>
<dbReference type="GO" id="GO:0006536">
    <property type="term" value="P:glutamate metabolic process"/>
    <property type="evidence" value="ECO:0007669"/>
    <property type="project" value="TreeGrafter"/>
</dbReference>
<dbReference type="Pfam" id="PF07286">
    <property type="entry name" value="D-Glu_cyclase"/>
    <property type="match status" value="1"/>
</dbReference>
<accession>A0A854QLX0</accession>
<comment type="caution">
    <text evidence="3">The sequence shown here is derived from an EMBL/GenBank/DDBJ whole genome shotgun (WGS) entry which is preliminary data.</text>
</comment>
<protein>
    <recommendedName>
        <fullName evidence="5">Hydro-lyase</fullName>
    </recommendedName>
</protein>
<keyword evidence="2" id="KW-0456">Lyase</keyword>
<evidence type="ECO:0000256" key="2">
    <source>
        <dbReference type="ARBA" id="ARBA00023239"/>
    </source>
</evidence>
<dbReference type="AlphaFoldDB" id="A0A854QLX0"/>
<dbReference type="OrthoDB" id="10262538at2759"/>
<comment type="similarity">
    <text evidence="1">Belongs to the D-glutamate cyclase family.</text>
</comment>
<name>A0A854QLX0_CRYNE</name>
<evidence type="ECO:0000313" key="4">
    <source>
        <dbReference type="Proteomes" id="UP000199727"/>
    </source>
</evidence>
<dbReference type="InterPro" id="IPR016938">
    <property type="entry name" value="UPF0317"/>
</dbReference>
<dbReference type="InterPro" id="IPR009906">
    <property type="entry name" value="D-Glu_cyclase"/>
</dbReference>
<evidence type="ECO:0000313" key="3">
    <source>
        <dbReference type="EMBL" id="OXG22789.1"/>
    </source>
</evidence>
<sequence length="276" mass="30235">MPVKVDEPAPHRFSTGKEVRLACRSGSFRGPTSGHCPSQIQTNLLVIPSRFADDFRGLCKRNPVSCPLIAESLAPGNTGLSRDVAEDVDVRTDAPGYNIYKDGKLYAKDVRDCKEWWAEDSVAFLIGCSFTFEQALVDAGLTPRHQELERNVPMYRTNIPLCPSGIFSGTMVVSMRPYKPEKVDAVRAVTRPYIHTHGEPVAWGPDAVAQLGIVDLLNPEFGEAPVLREGEVPVFWGCGVTPQVVVMSSPELIGFSIGHGPGKMLCLDKEIKDILE</sequence>
<dbReference type="InterPro" id="IPR038021">
    <property type="entry name" value="Putative_hydro-lyase"/>
</dbReference>
<dbReference type="PIRSF" id="PIRSF029755">
    <property type="entry name" value="UCP029755"/>
    <property type="match status" value="1"/>
</dbReference>
<gene>
    <name evidence="3" type="ORF">C361_02918</name>
</gene>
<dbReference type="EMBL" id="AMKT01000038">
    <property type="protein sequence ID" value="OXG22789.1"/>
    <property type="molecule type" value="Genomic_DNA"/>
</dbReference>
<dbReference type="GO" id="GO:0047820">
    <property type="term" value="F:D-glutamate cyclase activity"/>
    <property type="evidence" value="ECO:0007669"/>
    <property type="project" value="TreeGrafter"/>
</dbReference>
<proteinExistence type="inferred from homology"/>
<dbReference type="Proteomes" id="UP000199727">
    <property type="component" value="Unassembled WGS sequence"/>
</dbReference>
<dbReference type="PANTHER" id="PTHR32022">
    <property type="entry name" value="D-GLUTAMATE CYCLASE, MITOCHONDRIAL"/>
    <property type="match status" value="1"/>
</dbReference>
<dbReference type="SUPFAM" id="SSF160920">
    <property type="entry name" value="PSTPO5379-like"/>
    <property type="match status" value="1"/>
</dbReference>
<organism evidence="3 4">
    <name type="scientific">Cryptococcus neoformans Tu259-1</name>
    <dbReference type="NCBI Taxonomy" id="1230072"/>
    <lineage>
        <taxon>Eukaryota</taxon>
        <taxon>Fungi</taxon>
        <taxon>Dikarya</taxon>
        <taxon>Basidiomycota</taxon>
        <taxon>Agaricomycotina</taxon>
        <taxon>Tremellomycetes</taxon>
        <taxon>Tremellales</taxon>
        <taxon>Cryptococcaceae</taxon>
        <taxon>Cryptococcus</taxon>
        <taxon>Cryptococcus neoformans species complex</taxon>
    </lineage>
</organism>
<reference evidence="3 4" key="1">
    <citation type="submission" date="2017-06" db="EMBL/GenBank/DDBJ databases">
        <title>Global population genomics of the pathogenic fungus Cryptococcus neoformans var. grubii.</title>
        <authorList>
            <person name="Cuomo C."/>
            <person name="Litvintseva A."/>
            <person name="Chen Y."/>
            <person name="Young S."/>
            <person name="Zeng Q."/>
            <person name="Chapman S."/>
            <person name="Gujja S."/>
            <person name="Saif S."/>
            <person name="Birren B."/>
        </authorList>
    </citation>
    <scope>NUCLEOTIDE SEQUENCE [LARGE SCALE GENOMIC DNA]</scope>
    <source>
        <strain evidence="3 4">Tu259-1</strain>
    </source>
</reference>
<evidence type="ECO:0000256" key="1">
    <source>
        <dbReference type="ARBA" id="ARBA00007896"/>
    </source>
</evidence>
<dbReference type="FunFam" id="3.30.2040.10:FF:000001">
    <property type="entry name" value="D-glutamate cyclase, mitochondrial"/>
    <property type="match status" value="1"/>
</dbReference>
<evidence type="ECO:0008006" key="5">
    <source>
        <dbReference type="Google" id="ProtNLM"/>
    </source>
</evidence>
<dbReference type="FunFam" id="3.40.1640.10:FF:000002">
    <property type="entry name" value="DUF1445 domain protein"/>
    <property type="match status" value="1"/>
</dbReference>
<dbReference type="PANTHER" id="PTHR32022:SF10">
    <property type="entry name" value="D-GLUTAMATE CYCLASE, MITOCHONDRIAL"/>
    <property type="match status" value="1"/>
</dbReference>
<dbReference type="Gene3D" id="3.40.1640.10">
    <property type="entry name" value="PSTPO5379-like"/>
    <property type="match status" value="1"/>
</dbReference>